<dbReference type="Gene3D" id="3.30.420.10">
    <property type="entry name" value="Ribonuclease H-like superfamily/Ribonuclease H"/>
    <property type="match status" value="1"/>
</dbReference>
<evidence type="ECO:0000313" key="1">
    <source>
        <dbReference type="EMBL" id="GBM75771.1"/>
    </source>
</evidence>
<dbReference type="InterPro" id="IPR052709">
    <property type="entry name" value="Transposase-MT_Hybrid"/>
</dbReference>
<dbReference type="AlphaFoldDB" id="A0A4Y2IDJ7"/>
<dbReference type="PANTHER" id="PTHR46060:SF1">
    <property type="entry name" value="MARINER MOS1 TRANSPOSASE-LIKE PROTEIN"/>
    <property type="match status" value="1"/>
</dbReference>
<keyword evidence="2" id="KW-1185">Reference proteome</keyword>
<name>A0A4Y2IDJ7_ARAVE</name>
<comment type="caution">
    <text evidence="1">The sequence shown here is derived from an EMBL/GenBank/DDBJ whole genome shotgun (WGS) entry which is preliminary data.</text>
</comment>
<reference evidence="1 2" key="1">
    <citation type="journal article" date="2019" name="Sci. Rep.">
        <title>Orb-weaving spider Araneus ventricosus genome elucidates the spidroin gene catalogue.</title>
        <authorList>
            <person name="Kono N."/>
            <person name="Nakamura H."/>
            <person name="Ohtoshi R."/>
            <person name="Moran D.A.P."/>
            <person name="Shinohara A."/>
            <person name="Yoshida Y."/>
            <person name="Fujiwara M."/>
            <person name="Mori M."/>
            <person name="Tomita M."/>
            <person name="Arakawa K."/>
        </authorList>
    </citation>
    <scope>NUCLEOTIDE SEQUENCE [LARGE SCALE GENOMIC DNA]</scope>
</reference>
<proteinExistence type="predicted"/>
<sequence length="94" mass="10840">MLHTRSFLHFSSPPTFKHVSYLFTRFRIPMLKSSAASSFSNDNARPHTAAAATQEVLDKFGWEFFDYPPYSPDLATCDFHLFLKLKEFLGVKSF</sequence>
<dbReference type="EMBL" id="BGPR01002577">
    <property type="protein sequence ID" value="GBM75771.1"/>
    <property type="molecule type" value="Genomic_DNA"/>
</dbReference>
<dbReference type="Proteomes" id="UP000499080">
    <property type="component" value="Unassembled WGS sequence"/>
</dbReference>
<protein>
    <recommendedName>
        <fullName evidence="3">Histone-lysine N-methyltransferase SETMAR</fullName>
    </recommendedName>
</protein>
<dbReference type="GO" id="GO:0003676">
    <property type="term" value="F:nucleic acid binding"/>
    <property type="evidence" value="ECO:0007669"/>
    <property type="project" value="InterPro"/>
</dbReference>
<dbReference type="OrthoDB" id="6431382at2759"/>
<evidence type="ECO:0008006" key="3">
    <source>
        <dbReference type="Google" id="ProtNLM"/>
    </source>
</evidence>
<dbReference type="InterPro" id="IPR036397">
    <property type="entry name" value="RNaseH_sf"/>
</dbReference>
<dbReference type="PANTHER" id="PTHR46060">
    <property type="entry name" value="MARINER MOS1 TRANSPOSASE-LIKE PROTEIN"/>
    <property type="match status" value="1"/>
</dbReference>
<accession>A0A4Y2IDJ7</accession>
<evidence type="ECO:0000313" key="2">
    <source>
        <dbReference type="Proteomes" id="UP000499080"/>
    </source>
</evidence>
<organism evidence="1 2">
    <name type="scientific">Araneus ventricosus</name>
    <name type="common">Orbweaver spider</name>
    <name type="synonym">Epeira ventricosa</name>
    <dbReference type="NCBI Taxonomy" id="182803"/>
    <lineage>
        <taxon>Eukaryota</taxon>
        <taxon>Metazoa</taxon>
        <taxon>Ecdysozoa</taxon>
        <taxon>Arthropoda</taxon>
        <taxon>Chelicerata</taxon>
        <taxon>Arachnida</taxon>
        <taxon>Araneae</taxon>
        <taxon>Araneomorphae</taxon>
        <taxon>Entelegynae</taxon>
        <taxon>Araneoidea</taxon>
        <taxon>Araneidae</taxon>
        <taxon>Araneus</taxon>
    </lineage>
</organism>
<gene>
    <name evidence="1" type="ORF">AVEN_7011_1</name>
</gene>